<sequence length="31" mass="3567">EQVKAQPEQKVQPENTVSFDKVITEELISHD</sequence>
<accession>X1HY84</accession>
<comment type="caution">
    <text evidence="1">The sequence shown here is derived from an EMBL/GenBank/DDBJ whole genome shotgun (WGS) entry which is preliminary data.</text>
</comment>
<dbReference type="AlphaFoldDB" id="X1HY84"/>
<name>X1HY84_9ZZZZ</name>
<reference evidence="1" key="1">
    <citation type="journal article" date="2014" name="Front. Microbiol.">
        <title>High frequency of phylogenetically diverse reductive dehalogenase-homologous genes in deep subseafloor sedimentary metagenomes.</title>
        <authorList>
            <person name="Kawai M."/>
            <person name="Futagami T."/>
            <person name="Toyoda A."/>
            <person name="Takaki Y."/>
            <person name="Nishi S."/>
            <person name="Hori S."/>
            <person name="Arai W."/>
            <person name="Tsubouchi T."/>
            <person name="Morono Y."/>
            <person name="Uchiyama I."/>
            <person name="Ito T."/>
            <person name="Fujiyama A."/>
            <person name="Inagaki F."/>
            <person name="Takami H."/>
        </authorList>
    </citation>
    <scope>NUCLEOTIDE SEQUENCE</scope>
    <source>
        <strain evidence="1">Expedition CK06-06</strain>
    </source>
</reference>
<evidence type="ECO:0000313" key="1">
    <source>
        <dbReference type="EMBL" id="GAH75116.1"/>
    </source>
</evidence>
<organism evidence="1">
    <name type="scientific">marine sediment metagenome</name>
    <dbReference type="NCBI Taxonomy" id="412755"/>
    <lineage>
        <taxon>unclassified sequences</taxon>
        <taxon>metagenomes</taxon>
        <taxon>ecological metagenomes</taxon>
    </lineage>
</organism>
<feature type="non-terminal residue" evidence="1">
    <location>
        <position position="1"/>
    </location>
</feature>
<protein>
    <submittedName>
        <fullName evidence="1">Uncharacterized protein</fullName>
    </submittedName>
</protein>
<gene>
    <name evidence="1" type="ORF">S03H2_42151</name>
</gene>
<proteinExistence type="predicted"/>
<dbReference type="EMBL" id="BARU01026221">
    <property type="protein sequence ID" value="GAH75116.1"/>
    <property type="molecule type" value="Genomic_DNA"/>
</dbReference>